<gene>
    <name evidence="1" type="ORF">E1B28_006642</name>
</gene>
<dbReference type="EMBL" id="CM032183">
    <property type="protein sequence ID" value="KAG7095958.1"/>
    <property type="molecule type" value="Genomic_DNA"/>
</dbReference>
<keyword evidence="2" id="KW-1185">Reference proteome</keyword>
<name>A0A9P7UWK2_9AGAR</name>
<reference evidence="1" key="1">
    <citation type="journal article" date="2021" name="Genome Biol. Evol.">
        <title>The assembled and annotated genome of the fairy-ring fungus Marasmius oreades.</title>
        <authorList>
            <person name="Hiltunen M."/>
            <person name="Ament-Velasquez S.L."/>
            <person name="Johannesson H."/>
        </authorList>
    </citation>
    <scope>NUCLEOTIDE SEQUENCE</scope>
    <source>
        <strain evidence="1">03SP1</strain>
    </source>
</reference>
<dbReference type="KEGG" id="more:E1B28_006642"/>
<comment type="caution">
    <text evidence="1">The sequence shown here is derived from an EMBL/GenBank/DDBJ whole genome shotgun (WGS) entry which is preliminary data.</text>
</comment>
<accession>A0A9P7UWK2</accession>
<protein>
    <submittedName>
        <fullName evidence="1">Uncharacterized protein</fullName>
    </submittedName>
</protein>
<dbReference type="GeneID" id="66075718"/>
<proteinExistence type="predicted"/>
<dbReference type="Proteomes" id="UP001049176">
    <property type="component" value="Chromosome 3"/>
</dbReference>
<evidence type="ECO:0000313" key="2">
    <source>
        <dbReference type="Proteomes" id="UP001049176"/>
    </source>
</evidence>
<evidence type="ECO:0000313" key="1">
    <source>
        <dbReference type="EMBL" id="KAG7095958.1"/>
    </source>
</evidence>
<dbReference type="RefSeq" id="XP_043012428.1">
    <property type="nucleotide sequence ID" value="XM_043151333.1"/>
</dbReference>
<dbReference type="AlphaFoldDB" id="A0A9P7UWK2"/>
<sequence length="128" mass="14658">MTDGPQRHHGAERAASYSIYNLMKVFRTLSSFGMHRAGKISQFLHQPRPTDTESSVDCTIRHHGPPSVYLLLELRPRCLRLQGFARSKSTTRKRNVVVRTDTCITALVESVEGLENTFRLPFIRLKFD</sequence>
<organism evidence="1 2">
    <name type="scientific">Marasmius oreades</name>
    <name type="common">fairy-ring Marasmius</name>
    <dbReference type="NCBI Taxonomy" id="181124"/>
    <lineage>
        <taxon>Eukaryota</taxon>
        <taxon>Fungi</taxon>
        <taxon>Dikarya</taxon>
        <taxon>Basidiomycota</taxon>
        <taxon>Agaricomycotina</taxon>
        <taxon>Agaricomycetes</taxon>
        <taxon>Agaricomycetidae</taxon>
        <taxon>Agaricales</taxon>
        <taxon>Marasmiineae</taxon>
        <taxon>Marasmiaceae</taxon>
        <taxon>Marasmius</taxon>
    </lineage>
</organism>